<dbReference type="Proteomes" id="UP000053766">
    <property type="component" value="Unassembled WGS sequence"/>
</dbReference>
<protein>
    <submittedName>
        <fullName evidence="1">Uncharacterized protein</fullName>
    </submittedName>
</protein>
<reference evidence="1 2" key="1">
    <citation type="submission" date="2013-11" db="EMBL/GenBank/DDBJ databases">
        <title>Draft genome of the bovine lungworm Dictyocaulus viviparus.</title>
        <authorList>
            <person name="Mitreva M."/>
        </authorList>
    </citation>
    <scope>NUCLEOTIDE SEQUENCE [LARGE SCALE GENOMIC DNA]</scope>
    <source>
        <strain evidence="1 2">HannoverDv2000</strain>
    </source>
</reference>
<dbReference type="AlphaFoldDB" id="A0A0D8YCR2"/>
<evidence type="ECO:0000313" key="2">
    <source>
        <dbReference type="Proteomes" id="UP000053766"/>
    </source>
</evidence>
<accession>A0A0D8YCR2</accession>
<dbReference type="OrthoDB" id="5815052at2759"/>
<organism evidence="1 2">
    <name type="scientific">Dictyocaulus viviparus</name>
    <name type="common">Bovine lungworm</name>
    <dbReference type="NCBI Taxonomy" id="29172"/>
    <lineage>
        <taxon>Eukaryota</taxon>
        <taxon>Metazoa</taxon>
        <taxon>Ecdysozoa</taxon>
        <taxon>Nematoda</taxon>
        <taxon>Chromadorea</taxon>
        <taxon>Rhabditida</taxon>
        <taxon>Rhabditina</taxon>
        <taxon>Rhabditomorpha</taxon>
        <taxon>Strongyloidea</taxon>
        <taxon>Metastrongylidae</taxon>
        <taxon>Dictyocaulus</taxon>
    </lineage>
</organism>
<dbReference type="STRING" id="29172.A0A0D8YCR2"/>
<evidence type="ECO:0000313" key="1">
    <source>
        <dbReference type="EMBL" id="KJH52371.1"/>
    </source>
</evidence>
<dbReference type="EMBL" id="KN716166">
    <property type="protein sequence ID" value="KJH52371.1"/>
    <property type="molecule type" value="Genomic_DNA"/>
</dbReference>
<sequence>MLIRICIVQALSCQRLDEMVNSLAAVGRNLIERRPETETTVALRINTINSAMQQLRLRRCTSDSDTGSSRSNPSLELRSWIHSKEKRLSELEQRLKKGVGLTKLLSDQQVSDYFILTINEVG</sequence>
<reference evidence="2" key="2">
    <citation type="journal article" date="2016" name="Sci. Rep.">
        <title>Dictyocaulus viviparus genome, variome and transcriptome elucidate lungworm biology and support future intervention.</title>
        <authorList>
            <person name="McNulty S.N."/>
            <person name="Strube C."/>
            <person name="Rosa B.A."/>
            <person name="Martin J.C."/>
            <person name="Tyagi R."/>
            <person name="Choi Y.J."/>
            <person name="Wang Q."/>
            <person name="Hallsworth Pepin K."/>
            <person name="Zhang X."/>
            <person name="Ozersky P."/>
            <person name="Wilson R.K."/>
            <person name="Sternberg P.W."/>
            <person name="Gasser R.B."/>
            <person name="Mitreva M."/>
        </authorList>
    </citation>
    <scope>NUCLEOTIDE SEQUENCE [LARGE SCALE GENOMIC DNA]</scope>
    <source>
        <strain evidence="2">HannoverDv2000</strain>
    </source>
</reference>
<keyword evidence="2" id="KW-1185">Reference proteome</keyword>
<gene>
    <name evidence="1" type="ORF">DICVIV_01463</name>
</gene>
<proteinExistence type="predicted"/>
<name>A0A0D8YCR2_DICVI</name>